<evidence type="ECO:0000313" key="3">
    <source>
        <dbReference type="Proteomes" id="UP000002943"/>
    </source>
</evidence>
<name>E3BHL0_9VIBR</name>
<reference evidence="2 3" key="1">
    <citation type="journal article" date="2012" name="Int. J. Syst. Evol. Microbiol.">
        <title>Vibrio caribbeanicus sp. nov., isolated from the marine sponge Scleritoderma cyanea.</title>
        <authorList>
            <person name="Hoffmann M."/>
            <person name="Monday S.R."/>
            <person name="Allard M.W."/>
            <person name="Strain E.A."/>
            <person name="Whittaker P."/>
            <person name="Naum M."/>
            <person name="McCarthy P.J."/>
            <person name="Lopez J.V."/>
            <person name="Fischer M."/>
            <person name="Brown E.W."/>
        </authorList>
    </citation>
    <scope>NUCLEOTIDE SEQUENCE [LARGE SCALE GENOMIC DNA]</scope>
    <source>
        <strain evidence="2 3">ATCC BAA-2122</strain>
    </source>
</reference>
<sequence>MNINKIKKSLFLGLMMSLSAPTFASEIKPISALIGIKDAPVIGSQYRIDATSYGAAPVTLFCELESKFRAFSACELDANIRRLYLDMTKDNFSGRNVSGRIIEFTGIKYGQLFFKLVD</sequence>
<keyword evidence="3" id="KW-1185">Reference proteome</keyword>
<accession>E3BHL0</accession>
<feature type="signal peptide" evidence="1">
    <location>
        <begin position="1"/>
        <end position="24"/>
    </location>
</feature>
<evidence type="ECO:0000313" key="2">
    <source>
        <dbReference type="EMBL" id="EFP97299.1"/>
    </source>
</evidence>
<dbReference type="AlphaFoldDB" id="E3BHL0"/>
<comment type="caution">
    <text evidence="2">The sequence shown here is derived from an EMBL/GenBank/DDBJ whole genome shotgun (WGS) entry which is preliminary data.</text>
</comment>
<proteinExistence type="predicted"/>
<dbReference type="RefSeq" id="WP_009600483.1">
    <property type="nucleotide sequence ID" value="NZ_AEIU01000059.1"/>
</dbReference>
<evidence type="ECO:0000256" key="1">
    <source>
        <dbReference type="SAM" id="SignalP"/>
    </source>
</evidence>
<feature type="chain" id="PRO_5003166468" evidence="1">
    <location>
        <begin position="25"/>
        <end position="118"/>
    </location>
</feature>
<keyword evidence="1" id="KW-0732">Signal</keyword>
<dbReference type="eggNOG" id="ENOG5031Q1K">
    <property type="taxonomic scope" value="Bacteria"/>
</dbReference>
<protein>
    <submittedName>
        <fullName evidence="2">LuxR-regulated periplasmic protein QsrP</fullName>
    </submittedName>
</protein>
<organism evidence="2 3">
    <name type="scientific">Vibrio caribbeanicus ATCC BAA-2122</name>
    <dbReference type="NCBI Taxonomy" id="796620"/>
    <lineage>
        <taxon>Bacteria</taxon>
        <taxon>Pseudomonadati</taxon>
        <taxon>Pseudomonadota</taxon>
        <taxon>Gammaproteobacteria</taxon>
        <taxon>Vibrionales</taxon>
        <taxon>Vibrionaceae</taxon>
        <taxon>Vibrio</taxon>
    </lineage>
</organism>
<gene>
    <name evidence="2" type="ORF">VIBC2010_17929</name>
</gene>
<dbReference type="Proteomes" id="UP000002943">
    <property type="component" value="Unassembled WGS sequence"/>
</dbReference>
<dbReference type="EMBL" id="AEIU01000059">
    <property type="protein sequence ID" value="EFP97299.1"/>
    <property type="molecule type" value="Genomic_DNA"/>
</dbReference>